<evidence type="ECO:0000256" key="2">
    <source>
        <dbReference type="SAM" id="Phobius"/>
    </source>
</evidence>
<feature type="compositionally biased region" description="Basic and acidic residues" evidence="1">
    <location>
        <begin position="300"/>
        <end position="315"/>
    </location>
</feature>
<protein>
    <submittedName>
        <fullName evidence="3">Uncharacterized protein</fullName>
    </submittedName>
</protein>
<keyword evidence="2" id="KW-1133">Transmembrane helix</keyword>
<sequence length="545" mass="59193">MWSHRMHKDKKEATTPPKEEKQKSVVSKNPIKKEKASSSQNEEKQKSVVGENPIKKEKASSSQNVQEENRKEGDTSDVEEKKKELDVKMIIESFKAAMKEKEISPKWKAFTAIGLLSIAISLFQLVWFILWFIYKIVINCPWFLKSLFWLSISIIAFAFGFSRHVLLPIILILGNVWIFRDTIIELVVRIVKEKKGIILRQLTIDGNASNKPKRQMNLTLANFGLKTREDETEELLEFNTLAIDVSQPDKAQLKFDLDVELDGLQVNLVTYDMKFKDTNLSRFLASLAGGEEEEQGAQEVQKEEAQKEPEKKEQGNQEQRVNISITLTHVKIIAKHYSKQFGLRSLGAPMTIERESIDAEILGSKTKLFFWLNRFIVRQVVSGGFNIATSAVDGVGALATGSVGAVLGGVDKVADHVPGGSIIKGATGGTRKIVGGTVGGVSKITHGVAGGGKAIVGGITSGSVSGMKEGFQKAGNEVGGGLVGGLKDVGGGVAGAGGSVAGGFTKTAGMNSTTNDTKEGEDKTPPKRKSKSFNPFKKSPKSTAS</sequence>
<gene>
    <name evidence="3" type="ORF">ALAG00032_LOCUS11357</name>
</gene>
<feature type="transmembrane region" description="Helical" evidence="2">
    <location>
        <begin position="109"/>
        <end position="134"/>
    </location>
</feature>
<name>A0A7S3K091_9STRA</name>
<dbReference type="EMBL" id="HBIJ01017051">
    <property type="protein sequence ID" value="CAE0370578.1"/>
    <property type="molecule type" value="Transcribed_RNA"/>
</dbReference>
<keyword evidence="2" id="KW-0812">Transmembrane</keyword>
<feature type="region of interest" description="Disordered" evidence="1">
    <location>
        <begin position="291"/>
        <end position="318"/>
    </location>
</feature>
<feature type="transmembrane region" description="Helical" evidence="2">
    <location>
        <begin position="146"/>
        <end position="179"/>
    </location>
</feature>
<accession>A0A7S3K091</accession>
<feature type="compositionally biased region" description="Basic and acidic residues" evidence="1">
    <location>
        <begin position="516"/>
        <end position="525"/>
    </location>
</feature>
<proteinExistence type="predicted"/>
<feature type="compositionally biased region" description="Basic and acidic residues" evidence="1">
    <location>
        <begin position="31"/>
        <end position="46"/>
    </location>
</feature>
<feature type="region of interest" description="Disordered" evidence="1">
    <location>
        <begin position="1"/>
        <end position="79"/>
    </location>
</feature>
<evidence type="ECO:0000313" key="3">
    <source>
        <dbReference type="EMBL" id="CAE0370578.1"/>
    </source>
</evidence>
<feature type="compositionally biased region" description="Basic and acidic residues" evidence="1">
    <location>
        <begin position="67"/>
        <end position="79"/>
    </location>
</feature>
<feature type="compositionally biased region" description="Basic and acidic residues" evidence="1">
    <location>
        <begin position="9"/>
        <end position="23"/>
    </location>
</feature>
<evidence type="ECO:0000256" key="1">
    <source>
        <dbReference type="SAM" id="MobiDB-lite"/>
    </source>
</evidence>
<organism evidence="3">
    <name type="scientific">Aureoumbra lagunensis</name>
    <dbReference type="NCBI Taxonomy" id="44058"/>
    <lineage>
        <taxon>Eukaryota</taxon>
        <taxon>Sar</taxon>
        <taxon>Stramenopiles</taxon>
        <taxon>Ochrophyta</taxon>
        <taxon>Pelagophyceae</taxon>
        <taxon>Pelagomonadales</taxon>
        <taxon>Aureoumbra</taxon>
    </lineage>
</organism>
<keyword evidence="2" id="KW-0472">Membrane</keyword>
<feature type="region of interest" description="Disordered" evidence="1">
    <location>
        <begin position="502"/>
        <end position="545"/>
    </location>
</feature>
<dbReference type="AlphaFoldDB" id="A0A7S3K091"/>
<reference evidence="3" key="1">
    <citation type="submission" date="2021-01" db="EMBL/GenBank/DDBJ databases">
        <authorList>
            <person name="Corre E."/>
            <person name="Pelletier E."/>
            <person name="Niang G."/>
            <person name="Scheremetjew M."/>
            <person name="Finn R."/>
            <person name="Kale V."/>
            <person name="Holt S."/>
            <person name="Cochrane G."/>
            <person name="Meng A."/>
            <person name="Brown T."/>
            <person name="Cohen L."/>
        </authorList>
    </citation>
    <scope>NUCLEOTIDE SEQUENCE</scope>
    <source>
        <strain evidence="3">CCMP1510</strain>
    </source>
</reference>